<evidence type="ECO:0000256" key="1">
    <source>
        <dbReference type="SAM" id="Phobius"/>
    </source>
</evidence>
<keyword evidence="1" id="KW-0472">Membrane</keyword>
<dbReference type="Proteomes" id="UP000035214">
    <property type="component" value="Unassembled WGS sequence"/>
</dbReference>
<accession>A0A0G8F3P2</accession>
<feature type="transmembrane region" description="Helical" evidence="1">
    <location>
        <begin position="36"/>
        <end position="56"/>
    </location>
</feature>
<comment type="caution">
    <text evidence="2">The sequence shown here is derived from an EMBL/GenBank/DDBJ whole genome shotgun (WGS) entry which is preliminary data.</text>
</comment>
<sequence>MNMKPVLKYIIISLVFSIVGVCWALFDIFMLDADWLLIWIGVLMAYLSLYVVIGLYSRKTCDSKLAKVLLKTIITTFSFGALGISFGVVHEILGPLSLTLMTWYWFIMLFLYLIPIILLVILVLVNSKNHNFPWVYSILILLNILLTLWPLLWPLFINFMGSAMNASAGW</sequence>
<proteinExistence type="predicted"/>
<reference evidence="2 3" key="1">
    <citation type="submission" date="2015-04" db="EMBL/GenBank/DDBJ databases">
        <title>Draft Genome Sequences of Eight Spore-Forming Food Isolates of Bacillus cereus Genome sequencing.</title>
        <authorList>
            <person name="Krawcyk A.O."/>
            <person name="de Jong A."/>
            <person name="Eijlander R.T."/>
            <person name="Berendsen E.M."/>
            <person name="Holsappel S."/>
            <person name="Wells-Bennik M."/>
            <person name="Kuipers O.P."/>
        </authorList>
    </citation>
    <scope>NUCLEOTIDE SEQUENCE [LARGE SCALE GENOMIC DNA]</scope>
    <source>
        <strain evidence="2 3">B4077</strain>
    </source>
</reference>
<keyword evidence="1" id="KW-0812">Transmembrane</keyword>
<feature type="transmembrane region" description="Helical" evidence="1">
    <location>
        <begin position="68"/>
        <end position="90"/>
    </location>
</feature>
<dbReference type="Pfam" id="PF13042">
    <property type="entry name" value="DUF3902"/>
    <property type="match status" value="1"/>
</dbReference>
<protein>
    <recommendedName>
        <fullName evidence="4">DUF3902 family protein</fullName>
    </recommendedName>
</protein>
<dbReference type="PATRIC" id="fig|1396.428.peg.2791"/>
<evidence type="ECO:0000313" key="2">
    <source>
        <dbReference type="EMBL" id="KLA31143.1"/>
    </source>
</evidence>
<evidence type="ECO:0000313" key="3">
    <source>
        <dbReference type="Proteomes" id="UP000035214"/>
    </source>
</evidence>
<dbReference type="AlphaFoldDB" id="A0A0G8F3P2"/>
<keyword evidence="1" id="KW-1133">Transmembrane helix</keyword>
<feature type="transmembrane region" description="Helical" evidence="1">
    <location>
        <begin position="7"/>
        <end position="30"/>
    </location>
</feature>
<feature type="transmembrane region" description="Helical" evidence="1">
    <location>
        <begin position="102"/>
        <end position="125"/>
    </location>
</feature>
<gene>
    <name evidence="2" type="ORF">B4077_3411</name>
</gene>
<evidence type="ECO:0008006" key="4">
    <source>
        <dbReference type="Google" id="ProtNLM"/>
    </source>
</evidence>
<dbReference type="EMBL" id="LCYI01000017">
    <property type="protein sequence ID" value="KLA31143.1"/>
    <property type="molecule type" value="Genomic_DNA"/>
</dbReference>
<name>A0A0G8F3P2_BACCE</name>
<dbReference type="InterPro" id="IPR025001">
    <property type="entry name" value="DUF3902"/>
</dbReference>
<feature type="transmembrane region" description="Helical" evidence="1">
    <location>
        <begin position="132"/>
        <end position="152"/>
    </location>
</feature>
<organism evidence="2 3">
    <name type="scientific">Bacillus cereus</name>
    <dbReference type="NCBI Taxonomy" id="1396"/>
    <lineage>
        <taxon>Bacteria</taxon>
        <taxon>Bacillati</taxon>
        <taxon>Bacillota</taxon>
        <taxon>Bacilli</taxon>
        <taxon>Bacillales</taxon>
        <taxon>Bacillaceae</taxon>
        <taxon>Bacillus</taxon>
        <taxon>Bacillus cereus group</taxon>
    </lineage>
</organism>